<dbReference type="EMBL" id="PJNB01000001">
    <property type="protein sequence ID" value="PKW18485.1"/>
    <property type="molecule type" value="Genomic_DNA"/>
</dbReference>
<dbReference type="InterPro" id="IPR036259">
    <property type="entry name" value="MFS_trans_sf"/>
</dbReference>
<keyword evidence="3" id="KW-1185">Reference proteome</keyword>
<comment type="caution">
    <text evidence="2">The sequence shown here is derived from an EMBL/GenBank/DDBJ whole genome shotgun (WGS) entry which is preliminary data.</text>
</comment>
<gene>
    <name evidence="2" type="ORF">A8926_6573</name>
</gene>
<keyword evidence="1" id="KW-0472">Membrane</keyword>
<feature type="transmembrane region" description="Helical" evidence="1">
    <location>
        <begin position="116"/>
        <end position="138"/>
    </location>
</feature>
<feature type="transmembrane region" description="Helical" evidence="1">
    <location>
        <begin position="83"/>
        <end position="104"/>
    </location>
</feature>
<dbReference type="STRING" id="994479.GCA_000194155_03121"/>
<organism evidence="2 3">
    <name type="scientific">Saccharopolyspora spinosa</name>
    <dbReference type="NCBI Taxonomy" id="60894"/>
    <lineage>
        <taxon>Bacteria</taxon>
        <taxon>Bacillati</taxon>
        <taxon>Actinomycetota</taxon>
        <taxon>Actinomycetes</taxon>
        <taxon>Pseudonocardiales</taxon>
        <taxon>Pseudonocardiaceae</taxon>
        <taxon>Saccharopolyspora</taxon>
    </lineage>
</organism>
<sequence length="146" mass="15126">MRNLYAITGIGYVLLAPLISLALLGIGMLLAANEDSSGIILAGLGVVFGLGLGFSSSVVLSARKTIINNHIDAIGARKAAVRARTVAVTLSTIGLIGMIASLIAPPLMESEPKISIWIIAIPAGIMSILASWTAYFAVAKRAPKTR</sequence>
<feature type="transmembrane region" description="Helical" evidence="1">
    <location>
        <begin position="38"/>
        <end position="62"/>
    </location>
</feature>
<protein>
    <submittedName>
        <fullName evidence="2">Uncharacterized protein</fullName>
    </submittedName>
</protein>
<dbReference type="AlphaFoldDB" id="A0A2N3Y6J2"/>
<evidence type="ECO:0000313" key="3">
    <source>
        <dbReference type="Proteomes" id="UP000233786"/>
    </source>
</evidence>
<dbReference type="SUPFAM" id="SSF103473">
    <property type="entry name" value="MFS general substrate transporter"/>
    <property type="match status" value="1"/>
</dbReference>
<accession>A0A2N3Y6J2</accession>
<keyword evidence="1" id="KW-1133">Transmembrane helix</keyword>
<evidence type="ECO:0000256" key="1">
    <source>
        <dbReference type="SAM" id="Phobius"/>
    </source>
</evidence>
<evidence type="ECO:0000313" key="2">
    <source>
        <dbReference type="EMBL" id="PKW18485.1"/>
    </source>
</evidence>
<proteinExistence type="predicted"/>
<reference evidence="2" key="1">
    <citation type="submission" date="2017-12" db="EMBL/GenBank/DDBJ databases">
        <title>Sequencing the genomes of 1000 Actinobacteria strains.</title>
        <authorList>
            <person name="Klenk H.-P."/>
        </authorList>
    </citation>
    <scope>NUCLEOTIDE SEQUENCE [LARGE SCALE GENOMIC DNA]</scope>
    <source>
        <strain evidence="2">DSM 44228</strain>
    </source>
</reference>
<feature type="transmembrane region" description="Helical" evidence="1">
    <location>
        <begin position="12"/>
        <end position="32"/>
    </location>
</feature>
<keyword evidence="1" id="KW-0812">Transmembrane</keyword>
<name>A0A2N3Y6J2_SACSN</name>
<dbReference type="Proteomes" id="UP000233786">
    <property type="component" value="Unassembled WGS sequence"/>
</dbReference>